<evidence type="ECO:0000256" key="1">
    <source>
        <dbReference type="ARBA" id="ARBA00004613"/>
    </source>
</evidence>
<accession>A0ABY8F210</accession>
<feature type="signal peptide" evidence="3">
    <location>
        <begin position="1"/>
        <end position="23"/>
    </location>
</feature>
<dbReference type="Pfam" id="PF03022">
    <property type="entry name" value="MRJP"/>
    <property type="match status" value="1"/>
</dbReference>
<dbReference type="InterPro" id="IPR011042">
    <property type="entry name" value="6-blade_b-propeller_TolB-like"/>
</dbReference>
<proteinExistence type="predicted"/>
<keyword evidence="3" id="KW-0732">Signal</keyword>
<name>A0ABY8F210_9HYPH</name>
<evidence type="ECO:0000256" key="3">
    <source>
        <dbReference type="SAM" id="SignalP"/>
    </source>
</evidence>
<evidence type="ECO:0000256" key="2">
    <source>
        <dbReference type="ARBA" id="ARBA00022525"/>
    </source>
</evidence>
<protein>
    <submittedName>
        <fullName evidence="4">L-dopachrome tautomerase-related protein</fullName>
    </submittedName>
</protein>
<sequence length="400" mass="43854">MRQLKSTIAALAVTALGAGGAFAEGAPDLEVIAEWNKLPYKVVSEDVQSAWEKSDIFGKALIQGAKLDSDGNIYVSTARWAGPEMPATLSRLVKEGDQWVLEPYPSEEMNAVGNPSGLKAVLGFEIDRNDVMWILDQGHMAGKMAEGDAKLVLWDIKAGEEVGRYVFSADEADPKCSFLNDIAVDNDTGFAYITDSGIFCNPLHGGLIAYDSNSNTARRLLDQHKFTNDEPHFFFNIDDRQVLKNGGMKTGADGIALSGDKGTLYWTNLTGNTLYSLDTDLLRDFDTSETVLENAVRVETSLPSNTDGMTADRDGNVYMTALSLDGLMKLDGKTGQLSRFAHHPEMNWPDTLAWGPDGALYVVSNHLHVWVDGDMNFEDPQIPNFRIWRIPGVGQSYTAE</sequence>
<dbReference type="PANTHER" id="PTHR10009:SF18">
    <property type="entry name" value="PROTEIN YELLOW-LIKE PROTEIN"/>
    <property type="match status" value="1"/>
</dbReference>
<dbReference type="InterPro" id="IPR017996">
    <property type="entry name" value="MRJP/yellow-related"/>
</dbReference>
<evidence type="ECO:0000313" key="5">
    <source>
        <dbReference type="Proteomes" id="UP001209803"/>
    </source>
</evidence>
<dbReference type="Gene3D" id="2.120.10.30">
    <property type="entry name" value="TolB, C-terminal domain"/>
    <property type="match status" value="1"/>
</dbReference>
<comment type="subcellular location">
    <subcellularLocation>
        <location evidence="1">Secreted</location>
    </subcellularLocation>
</comment>
<gene>
    <name evidence="4" type="ORF">K1718_25220</name>
</gene>
<dbReference type="EMBL" id="CP120863">
    <property type="protein sequence ID" value="WFE89416.1"/>
    <property type="molecule type" value="Genomic_DNA"/>
</dbReference>
<keyword evidence="5" id="KW-1185">Reference proteome</keyword>
<dbReference type="Proteomes" id="UP001209803">
    <property type="component" value="Chromosome"/>
</dbReference>
<keyword evidence="2" id="KW-0964">Secreted</keyword>
<feature type="chain" id="PRO_5045505232" evidence="3">
    <location>
        <begin position="24"/>
        <end position="400"/>
    </location>
</feature>
<reference evidence="4 5" key="1">
    <citation type="submission" date="2023-03" db="EMBL/GenBank/DDBJ databases">
        <title>Roseibium porphyridii sp. nov. and Roseibium rhodosorbium sp. nov. isolated from marine algae, Porphyridium cruentum and Rhodosorus marinus, respectively.</title>
        <authorList>
            <person name="Lee M.W."/>
            <person name="Choi B.J."/>
            <person name="Lee J.K."/>
            <person name="Choi D.G."/>
            <person name="Baek J.H."/>
            <person name="Bayburt H."/>
            <person name="Kim J.M."/>
            <person name="Han D.M."/>
            <person name="Kim K.H."/>
            <person name="Jeon C.O."/>
        </authorList>
    </citation>
    <scope>NUCLEOTIDE SEQUENCE [LARGE SCALE GENOMIC DNA]</scope>
    <source>
        <strain evidence="4 5">KMA01</strain>
    </source>
</reference>
<dbReference type="PANTHER" id="PTHR10009">
    <property type="entry name" value="PROTEIN YELLOW-RELATED"/>
    <property type="match status" value="1"/>
</dbReference>
<dbReference type="RefSeq" id="WP_265680400.1">
    <property type="nucleotide sequence ID" value="NZ_CP120863.1"/>
</dbReference>
<dbReference type="SUPFAM" id="SSF63829">
    <property type="entry name" value="Calcium-dependent phosphotriesterase"/>
    <property type="match status" value="1"/>
</dbReference>
<evidence type="ECO:0000313" key="4">
    <source>
        <dbReference type="EMBL" id="WFE89416.1"/>
    </source>
</evidence>
<organism evidence="4 5">
    <name type="scientific">Roseibium porphyridii</name>
    <dbReference type="NCBI Taxonomy" id="2866279"/>
    <lineage>
        <taxon>Bacteria</taxon>
        <taxon>Pseudomonadati</taxon>
        <taxon>Pseudomonadota</taxon>
        <taxon>Alphaproteobacteria</taxon>
        <taxon>Hyphomicrobiales</taxon>
        <taxon>Stappiaceae</taxon>
        <taxon>Roseibium</taxon>
    </lineage>
</organism>